<name>Q1ZM84_PHOAS</name>
<comment type="caution">
    <text evidence="1">The sequence shown here is derived from an EMBL/GenBank/DDBJ whole genome shotgun (WGS) entry which is preliminary data.</text>
</comment>
<dbReference type="OrthoDB" id="5123270at2"/>
<dbReference type="Proteomes" id="UP000001603">
    <property type="component" value="Unassembled WGS sequence"/>
</dbReference>
<evidence type="ECO:0000313" key="1">
    <source>
        <dbReference type="EMBL" id="EAS63356.1"/>
    </source>
</evidence>
<reference evidence="1 2" key="1">
    <citation type="journal article" date="2009" name="Proc. Natl. Acad. Sci. U.S.A.">
        <title>The genomic basis of trophic strategy in marine bacteria.</title>
        <authorList>
            <person name="Lauro F.M."/>
            <person name="McDougald D."/>
            <person name="Thomas T."/>
            <person name="Williams T.J."/>
            <person name="Egan S."/>
            <person name="Rice S."/>
            <person name="DeMaere M.Z."/>
            <person name="Ting L."/>
            <person name="Ertan H."/>
            <person name="Johnson J."/>
            <person name="Ferriera S."/>
            <person name="Lapidus A."/>
            <person name="Anderson I."/>
            <person name="Kyrpides N."/>
            <person name="Munk A.C."/>
            <person name="Detter C."/>
            <person name="Han C.S."/>
            <person name="Brown M.V."/>
            <person name="Robb F.T."/>
            <person name="Kjelleberg S."/>
            <person name="Cavicchioli R."/>
        </authorList>
    </citation>
    <scope>NUCLEOTIDE SEQUENCE [LARGE SCALE GENOMIC DNA]</scope>
    <source>
        <strain evidence="1 2">S14</strain>
    </source>
</reference>
<dbReference type="eggNOG" id="ENOG5032W6X">
    <property type="taxonomic scope" value="Bacteria"/>
</dbReference>
<dbReference type="EMBL" id="AAOJ01000008">
    <property type="protein sequence ID" value="EAS63356.1"/>
    <property type="molecule type" value="Genomic_DNA"/>
</dbReference>
<dbReference type="HOGENOM" id="CLU_130997_0_0_6"/>
<protein>
    <submittedName>
        <fullName evidence="1">Uncharacterized protein</fullName>
    </submittedName>
</protein>
<organism evidence="1 2">
    <name type="scientific">Photobacterium angustum (strain S14 / CCUG 15956)</name>
    <name type="common">Vibrio sp. (strain S14 / CCUG 15956)</name>
    <dbReference type="NCBI Taxonomy" id="314292"/>
    <lineage>
        <taxon>Bacteria</taxon>
        <taxon>Pseudomonadati</taxon>
        <taxon>Pseudomonadota</taxon>
        <taxon>Gammaproteobacteria</taxon>
        <taxon>Vibrionales</taxon>
        <taxon>Vibrionaceae</taxon>
        <taxon>Photobacterium</taxon>
    </lineage>
</organism>
<proteinExistence type="predicted"/>
<accession>Q1ZM84</accession>
<sequence>MDIESDNVYYSEFLKYGYEDAWEKTLFCAIKNYDDIWLENHIISQKFLLEKYHKLKKNGGFIKTKTPQEKALQLAEAEFNRFYCRAICIRAIKEDKKVKIYRGKKILETSIKSKNMIGHVLSAQEILNELREEVSVNTVLGLPNETNTGLTICLI</sequence>
<evidence type="ECO:0000313" key="2">
    <source>
        <dbReference type="Proteomes" id="UP000001603"/>
    </source>
</evidence>
<dbReference type="AlphaFoldDB" id="Q1ZM84"/>
<gene>
    <name evidence="1" type="ORF">VAS14_16282</name>
</gene>